<gene>
    <name evidence="15" type="ordered locus">Smon_1323</name>
</gene>
<dbReference type="GO" id="GO:0005886">
    <property type="term" value="C:plasma membrane"/>
    <property type="evidence" value="ECO:0007669"/>
    <property type="project" value="UniProtKB-SubCell"/>
</dbReference>
<dbReference type="EMBL" id="CP001779">
    <property type="protein sequence ID" value="ACZ01771.1"/>
    <property type="molecule type" value="Genomic_DNA"/>
</dbReference>
<dbReference type="InterPro" id="IPR051562">
    <property type="entry name" value="Ascorbate-PTS_EIIC"/>
</dbReference>
<evidence type="ECO:0000256" key="10">
    <source>
        <dbReference type="ARBA" id="ARBA00037387"/>
    </source>
</evidence>
<feature type="transmembrane region" description="Helical" evidence="14">
    <location>
        <begin position="50"/>
        <end position="70"/>
    </location>
</feature>
<keyword evidence="7 14" id="KW-0812">Transmembrane</keyword>
<feature type="transmembrane region" description="Helical" evidence="14">
    <location>
        <begin position="365"/>
        <end position="388"/>
    </location>
</feature>
<keyword evidence="5" id="KW-0762">Sugar transport</keyword>
<evidence type="ECO:0000256" key="4">
    <source>
        <dbReference type="ARBA" id="ARBA00022475"/>
    </source>
</evidence>
<feature type="transmembrane region" description="Helical" evidence="14">
    <location>
        <begin position="400"/>
        <end position="425"/>
    </location>
</feature>
<organism evidence="15 16">
    <name type="scientific">Streptobacillus moniliformis (strain ATCC 14647 / DSM 12112 / NCTC 10651 / 9901)</name>
    <dbReference type="NCBI Taxonomy" id="519441"/>
    <lineage>
        <taxon>Bacteria</taxon>
        <taxon>Fusobacteriati</taxon>
        <taxon>Fusobacteriota</taxon>
        <taxon>Fusobacteriia</taxon>
        <taxon>Fusobacteriales</taxon>
        <taxon>Leptotrichiaceae</taxon>
        <taxon>Streptobacillus</taxon>
    </lineage>
</organism>
<dbReference type="GO" id="GO:0009401">
    <property type="term" value="P:phosphoenolpyruvate-dependent sugar phosphotransferase system"/>
    <property type="evidence" value="ECO:0007669"/>
    <property type="project" value="UniProtKB-KW"/>
</dbReference>
<keyword evidence="16" id="KW-1185">Reference proteome</keyword>
<feature type="transmembrane region" description="Helical" evidence="14">
    <location>
        <begin position="104"/>
        <end position="124"/>
    </location>
</feature>
<keyword evidence="4" id="KW-1003">Cell membrane</keyword>
<evidence type="ECO:0000256" key="8">
    <source>
        <dbReference type="ARBA" id="ARBA00022989"/>
    </source>
</evidence>
<sequence length="485" mass="52904">MEILTKALIWFGSNVLTNPPFFVGLLVFVGYLLLKKPFYEAFAGFLKATVGYLILNVGAGGLVVTFRPILAGLNTKYNLSASVIDPYFGLNAVNSALETIGLTAAWVMFSLLIGFGINILLVLFRKYTKVRTLFITGHIMQQQATTATWMIFFLLPMFRNFYGAALIGIFSGVYWAVASNLSVEPTQRLTGNAGFAIGHQQMVAVWFADRISPKLGDPKKGVDEIKLPKWLSIFHDDIVATGTLMMVFFGIIMYVLGPEVLLGDKSVAYITGNKSFLIYVVETSLKFAVYLSVLKQGVRMFVSELTISFQGISNTIIPGAIPAVDCAATYGFGSQNAILFGFLFGVLGQFLAIGSLIVLRLFNPLLIPVLIVTGFVPVFFDNATIAVFANKRGGVKAVAITTFISGILQVLLGAVAVVVFGLIGFGGWHGNIDQSTVWLAQGLLIKYLGLSGYILAVVSMLAIPILQYRRCKNKEQYYEGIVEEE</sequence>
<evidence type="ECO:0000256" key="1">
    <source>
        <dbReference type="ARBA" id="ARBA00004651"/>
    </source>
</evidence>
<accession>D1AVL1</accession>
<evidence type="ECO:0000256" key="2">
    <source>
        <dbReference type="ARBA" id="ARBA00011738"/>
    </source>
</evidence>
<dbReference type="Pfam" id="PF03611">
    <property type="entry name" value="EIIC-GAT"/>
    <property type="match status" value="1"/>
</dbReference>
<evidence type="ECO:0000256" key="14">
    <source>
        <dbReference type="SAM" id="Phobius"/>
    </source>
</evidence>
<comment type="function">
    <text evidence="10">The phosphoenolpyruvate-dependent sugar phosphotransferase system (sugar PTS), a major carbohydrate active transport system, catalyzes the phosphorylation of incoming sugar substrates concomitantly with their translocation across the cell membrane. The enzyme II UlaABC PTS system is involved in ascorbate transport.</text>
</comment>
<dbReference type="KEGG" id="smf:Smon_1323"/>
<evidence type="ECO:0000256" key="6">
    <source>
        <dbReference type="ARBA" id="ARBA00022683"/>
    </source>
</evidence>
<evidence type="ECO:0000256" key="3">
    <source>
        <dbReference type="ARBA" id="ARBA00022448"/>
    </source>
</evidence>
<evidence type="ECO:0000313" key="16">
    <source>
        <dbReference type="Proteomes" id="UP000002072"/>
    </source>
</evidence>
<reference evidence="15 16" key="1">
    <citation type="journal article" date="2009" name="Stand. Genomic Sci.">
        <title>Complete genome sequence of Streptobacillus moniliformis type strain (9901T).</title>
        <authorList>
            <person name="Nolan M."/>
            <person name="Gronow S."/>
            <person name="Lapidus A."/>
            <person name="Ivanova N."/>
            <person name="Copeland A."/>
            <person name="Lucas S."/>
            <person name="Del Rio T.G."/>
            <person name="Chen F."/>
            <person name="Tice H."/>
            <person name="Pitluck S."/>
            <person name="Cheng J.F."/>
            <person name="Sims D."/>
            <person name="Meincke L."/>
            <person name="Bruce D."/>
            <person name="Goodwin L."/>
            <person name="Brettin T."/>
            <person name="Han C."/>
            <person name="Detter J.C."/>
            <person name="Ovchinikova G."/>
            <person name="Pati A."/>
            <person name="Mavromatis K."/>
            <person name="Mikhailova N."/>
            <person name="Chen A."/>
            <person name="Palaniappan K."/>
            <person name="Land M."/>
            <person name="Hauser L."/>
            <person name="Chang Y.J."/>
            <person name="Jeffries C.D."/>
            <person name="Rohde M."/>
            <person name="Sproer C."/>
            <person name="Goker M."/>
            <person name="Bristow J."/>
            <person name="Eisen J.A."/>
            <person name="Markowitz V."/>
            <person name="Hugenholtz P."/>
            <person name="Kyrpides N.C."/>
            <person name="Klenk H.P."/>
            <person name="Chain P."/>
        </authorList>
    </citation>
    <scope>NUCLEOTIDE SEQUENCE [LARGE SCALE GENOMIC DNA]</scope>
    <source>
        <strain evidence="16">ATCC 14647 / DSM 12112 / NCTC 10651 / 9901</strain>
    </source>
</reference>
<feature type="transmembrane region" description="Helical" evidence="14">
    <location>
        <begin position="238"/>
        <end position="256"/>
    </location>
</feature>
<name>D1AVL1_STRM9</name>
<evidence type="ECO:0000256" key="5">
    <source>
        <dbReference type="ARBA" id="ARBA00022597"/>
    </source>
</evidence>
<dbReference type="HOGENOM" id="CLU_031784_1_0_0"/>
<keyword evidence="6" id="KW-0598">Phosphotransferase system</keyword>
<evidence type="ECO:0000256" key="13">
    <source>
        <dbReference type="ARBA" id="ARBA00042859"/>
    </source>
</evidence>
<dbReference type="NCBIfam" id="NF006923">
    <property type="entry name" value="PRK09410.2-1"/>
    <property type="match status" value="1"/>
</dbReference>
<dbReference type="PANTHER" id="PTHR33843:SF4">
    <property type="entry name" value="ASCORBATE-SPECIFIC PTS SYSTEM EIIC COMPONENT"/>
    <property type="match status" value="1"/>
</dbReference>
<feature type="transmembrane region" description="Helical" evidence="14">
    <location>
        <begin position="445"/>
        <end position="466"/>
    </location>
</feature>
<dbReference type="Proteomes" id="UP000002072">
    <property type="component" value="Chromosome"/>
</dbReference>
<comment type="subunit">
    <text evidence="2">Homodimer.</text>
</comment>
<dbReference type="OrthoDB" id="9796178at2"/>
<evidence type="ECO:0000256" key="7">
    <source>
        <dbReference type="ARBA" id="ARBA00022692"/>
    </source>
</evidence>
<dbReference type="AlphaFoldDB" id="D1AVL1"/>
<protein>
    <recommendedName>
        <fullName evidence="12">Ascorbate-specific PTS system EIIC component</fullName>
    </recommendedName>
    <alternativeName>
        <fullName evidence="13">Ascorbate-specific permease IIC component UlaA</fullName>
    </alternativeName>
</protein>
<dbReference type="STRING" id="519441.Smon_1323"/>
<dbReference type="GeneID" id="29674171"/>
<evidence type="ECO:0000313" key="15">
    <source>
        <dbReference type="EMBL" id="ACZ01771.1"/>
    </source>
</evidence>
<keyword evidence="9 14" id="KW-0472">Membrane</keyword>
<feature type="transmembrane region" description="Helical" evidence="14">
    <location>
        <begin position="161"/>
        <end position="178"/>
    </location>
</feature>
<keyword evidence="3" id="KW-0813">Transport</keyword>
<evidence type="ECO:0000256" key="9">
    <source>
        <dbReference type="ARBA" id="ARBA00023136"/>
    </source>
</evidence>
<dbReference type="eggNOG" id="COG3037">
    <property type="taxonomic scope" value="Bacteria"/>
</dbReference>
<feature type="transmembrane region" description="Helical" evidence="14">
    <location>
        <begin position="337"/>
        <end position="359"/>
    </location>
</feature>
<dbReference type="RefSeq" id="WP_012859317.1">
    <property type="nucleotide sequence ID" value="NC_013515.1"/>
</dbReference>
<feature type="transmembrane region" description="Helical" evidence="14">
    <location>
        <begin position="20"/>
        <end position="38"/>
    </location>
</feature>
<evidence type="ECO:0000256" key="12">
    <source>
        <dbReference type="ARBA" id="ARBA00039702"/>
    </source>
</evidence>
<feature type="transmembrane region" description="Helical" evidence="14">
    <location>
        <begin position="133"/>
        <end position="155"/>
    </location>
</feature>
<comment type="subcellular location">
    <subcellularLocation>
        <location evidence="1">Cell membrane</location>
        <topology evidence="1">Multi-pass membrane protein</topology>
    </subcellularLocation>
</comment>
<evidence type="ECO:0000256" key="11">
    <source>
        <dbReference type="ARBA" id="ARBA00038218"/>
    </source>
</evidence>
<proteinExistence type="inferred from homology"/>
<dbReference type="InterPro" id="IPR004703">
    <property type="entry name" value="PTS_sugar-sp_permease"/>
</dbReference>
<dbReference type="PANTHER" id="PTHR33843">
    <property type="entry name" value="ASCORBATE-SPECIFIC PTS SYSTEM EIIC COMPONENT"/>
    <property type="match status" value="1"/>
</dbReference>
<comment type="similarity">
    <text evidence="11">Belongs to the UlaA family.</text>
</comment>
<keyword evidence="8 14" id="KW-1133">Transmembrane helix</keyword>
<feature type="transmembrane region" description="Helical" evidence="14">
    <location>
        <begin position="276"/>
        <end position="294"/>
    </location>
</feature>